<dbReference type="RefSeq" id="WP_224453698.1">
    <property type="nucleotide sequence ID" value="NZ_BAAAGG010000005.1"/>
</dbReference>
<organism evidence="1 2">
    <name type="scientific">Psychroflexus lacisalsi</name>
    <dbReference type="NCBI Taxonomy" id="503928"/>
    <lineage>
        <taxon>Bacteria</taxon>
        <taxon>Pseudomonadati</taxon>
        <taxon>Bacteroidota</taxon>
        <taxon>Flavobacteriia</taxon>
        <taxon>Flavobacteriales</taxon>
        <taxon>Flavobacteriaceae</taxon>
        <taxon>Psychroflexus</taxon>
    </lineage>
</organism>
<gene>
    <name evidence="1" type="ORF">GCM10009433_11610</name>
</gene>
<dbReference type="Proteomes" id="UP001500185">
    <property type="component" value="Unassembled WGS sequence"/>
</dbReference>
<name>A0ABN1K6N4_9FLAO</name>
<accession>A0ABN1K6N4</accession>
<dbReference type="InterPro" id="IPR023198">
    <property type="entry name" value="PGP-like_dom2"/>
</dbReference>
<dbReference type="PRINTS" id="PR00413">
    <property type="entry name" value="HADHALOGNASE"/>
</dbReference>
<dbReference type="Gene3D" id="3.40.50.1000">
    <property type="entry name" value="HAD superfamily/HAD-like"/>
    <property type="match status" value="1"/>
</dbReference>
<dbReference type="EMBL" id="BAAAGG010000005">
    <property type="protein sequence ID" value="GAA0756319.1"/>
    <property type="molecule type" value="Genomic_DNA"/>
</dbReference>
<comment type="caution">
    <text evidence="1">The sequence shown here is derived from an EMBL/GenBank/DDBJ whole genome shotgun (WGS) entry which is preliminary data.</text>
</comment>
<dbReference type="SUPFAM" id="SSF56784">
    <property type="entry name" value="HAD-like"/>
    <property type="match status" value="1"/>
</dbReference>
<dbReference type="SFLD" id="SFLDG01129">
    <property type="entry name" value="C1.5:_HAD__Beta-PGM__Phosphata"/>
    <property type="match status" value="1"/>
</dbReference>
<dbReference type="InterPro" id="IPR006439">
    <property type="entry name" value="HAD-SF_hydro_IA"/>
</dbReference>
<sequence length="202" mass="23737">MIKTILFDFGDVFLTLDKSATGKHLKENGISELDAELVNINKAYEKGLISTDEFSRHYTNRFEGFTTETFKTAWNSILIEFPKHRLEFLKKLKAAKNFKLILLSNTNELHIDWVKENIPVYEEFRLCFDEFYLSHEIHYRKPDASIFEFVLNENDLNPKETLFVDDTLEHTLTAKKLGIHTWHLQAGQEEVIELFSKKSDLF</sequence>
<dbReference type="InterPro" id="IPR023214">
    <property type="entry name" value="HAD_sf"/>
</dbReference>
<dbReference type="NCBIfam" id="TIGR01509">
    <property type="entry name" value="HAD-SF-IA-v3"/>
    <property type="match status" value="1"/>
</dbReference>
<reference evidence="1 2" key="1">
    <citation type="journal article" date="2019" name="Int. J. Syst. Evol. Microbiol.">
        <title>The Global Catalogue of Microorganisms (GCM) 10K type strain sequencing project: providing services to taxonomists for standard genome sequencing and annotation.</title>
        <authorList>
            <consortium name="The Broad Institute Genomics Platform"/>
            <consortium name="The Broad Institute Genome Sequencing Center for Infectious Disease"/>
            <person name="Wu L."/>
            <person name="Ma J."/>
        </authorList>
    </citation>
    <scope>NUCLEOTIDE SEQUENCE [LARGE SCALE GENOMIC DNA]</scope>
    <source>
        <strain evidence="1 2">JCM 16231</strain>
    </source>
</reference>
<dbReference type="PANTHER" id="PTHR43611">
    <property type="entry name" value="ALPHA-D-GLUCOSE 1-PHOSPHATE PHOSPHATASE"/>
    <property type="match status" value="1"/>
</dbReference>
<dbReference type="CDD" id="cd02603">
    <property type="entry name" value="HAD_sEH-N_like"/>
    <property type="match status" value="1"/>
</dbReference>
<proteinExistence type="predicted"/>
<protein>
    <submittedName>
        <fullName evidence="1">HAD family phosphatase</fullName>
    </submittedName>
</protein>
<dbReference type="PANTHER" id="PTHR43611:SF3">
    <property type="entry name" value="FLAVIN MONONUCLEOTIDE HYDROLASE 1, CHLOROPLATIC"/>
    <property type="match status" value="1"/>
</dbReference>
<dbReference type="SFLD" id="SFLDS00003">
    <property type="entry name" value="Haloacid_Dehalogenase"/>
    <property type="match status" value="1"/>
</dbReference>
<evidence type="ECO:0000313" key="1">
    <source>
        <dbReference type="EMBL" id="GAA0756319.1"/>
    </source>
</evidence>
<evidence type="ECO:0000313" key="2">
    <source>
        <dbReference type="Proteomes" id="UP001500185"/>
    </source>
</evidence>
<dbReference type="Pfam" id="PF00702">
    <property type="entry name" value="Hydrolase"/>
    <property type="match status" value="1"/>
</dbReference>
<dbReference type="InterPro" id="IPR036412">
    <property type="entry name" value="HAD-like_sf"/>
</dbReference>
<keyword evidence="2" id="KW-1185">Reference proteome</keyword>
<dbReference type="Gene3D" id="1.10.150.240">
    <property type="entry name" value="Putative phosphatase, domain 2"/>
    <property type="match status" value="1"/>
</dbReference>